<evidence type="ECO:0000256" key="1">
    <source>
        <dbReference type="SAM" id="Phobius"/>
    </source>
</evidence>
<accession>A0A0R1VRJ7</accession>
<feature type="transmembrane region" description="Helical" evidence="1">
    <location>
        <begin position="86"/>
        <end position="107"/>
    </location>
</feature>
<feature type="transmembrane region" description="Helical" evidence="1">
    <location>
        <begin position="329"/>
        <end position="346"/>
    </location>
</feature>
<keyword evidence="1" id="KW-1133">Transmembrane helix</keyword>
<feature type="transmembrane region" description="Helical" evidence="1">
    <location>
        <begin position="127"/>
        <end position="147"/>
    </location>
</feature>
<feature type="transmembrane region" description="Helical" evidence="1">
    <location>
        <begin position="264"/>
        <end position="286"/>
    </location>
</feature>
<feature type="transmembrane region" description="Helical" evidence="1">
    <location>
        <begin position="298"/>
        <end position="317"/>
    </location>
</feature>
<feature type="transmembrane region" description="Helical" evidence="1">
    <location>
        <begin position="352"/>
        <end position="369"/>
    </location>
</feature>
<proteinExistence type="predicted"/>
<dbReference type="OrthoDB" id="2329326at2"/>
<name>A0A0R1VRJ7_9LACO</name>
<feature type="transmembrane region" description="Helical" evidence="1">
    <location>
        <begin position="189"/>
        <end position="209"/>
    </location>
</feature>
<dbReference type="Pfam" id="PF06197">
    <property type="entry name" value="DUF998"/>
    <property type="match status" value="1"/>
</dbReference>
<keyword evidence="3" id="KW-1185">Reference proteome</keyword>
<dbReference type="PATRIC" id="fig|1423750.3.peg.1753"/>
<protein>
    <submittedName>
        <fullName evidence="2">Transcriptional regulator</fullName>
    </submittedName>
</protein>
<evidence type="ECO:0000313" key="2">
    <source>
        <dbReference type="EMBL" id="KRM05238.1"/>
    </source>
</evidence>
<dbReference type="EMBL" id="AZGB01000022">
    <property type="protein sequence ID" value="KRM05238.1"/>
    <property type="molecule type" value="Genomic_DNA"/>
</dbReference>
<dbReference type="STRING" id="1423750.FC89_GL001708"/>
<feature type="transmembrane region" description="Helical" evidence="1">
    <location>
        <begin position="159"/>
        <end position="182"/>
    </location>
</feature>
<comment type="caution">
    <text evidence="2">The sequence shown here is derived from an EMBL/GenBank/DDBJ whole genome shotgun (WGS) entry which is preliminary data.</text>
</comment>
<sequence length="400" mass="45161">MKEQPVKLILNQEQLSQLNLPVGTKLQVDFSGDSSDNVAIHPLHFLKENISWVWLLSPSLISIIIFTIYFLNNKVRQIPLSGYNSLANWTIVVGTISGSLLFSCFYFKDRCQIQQWFGKKMYWRSMLTIIASFVIILAIGLLAFFWLLETIFKGISFDLWTAAFIFGLFICIINFLMFYAVANLSADSIFKLLITVIIGGALASMITNSNKRWWTYNVSFLGTAKASNAWQFNLTLIVSALLLLALVDFLFSNLQTHFPNNRRLLILRLLLTVFSLSLGAVGIFANNAGLWHQLHTDAATMMIRVLIIIILTVNFLLPDSPPQFQQISYVTAAVLIFSSLLFQPIGYLSLTAFELIAFILAFAWLLLLLQHLQTLAGKNVNHLKLEAIIIADKNKKTSVH</sequence>
<keyword evidence="1" id="KW-0812">Transmembrane</keyword>
<dbReference type="Proteomes" id="UP000051451">
    <property type="component" value="Unassembled WGS sequence"/>
</dbReference>
<feature type="transmembrane region" description="Helical" evidence="1">
    <location>
        <begin position="229"/>
        <end position="252"/>
    </location>
</feature>
<organism evidence="2 3">
    <name type="scientific">Liquorilactobacillus ghanensis DSM 18630</name>
    <dbReference type="NCBI Taxonomy" id="1423750"/>
    <lineage>
        <taxon>Bacteria</taxon>
        <taxon>Bacillati</taxon>
        <taxon>Bacillota</taxon>
        <taxon>Bacilli</taxon>
        <taxon>Lactobacillales</taxon>
        <taxon>Lactobacillaceae</taxon>
        <taxon>Liquorilactobacillus</taxon>
    </lineage>
</organism>
<dbReference type="RefSeq" id="WP_057872295.1">
    <property type="nucleotide sequence ID" value="NZ_AZGB01000022.1"/>
</dbReference>
<evidence type="ECO:0000313" key="3">
    <source>
        <dbReference type="Proteomes" id="UP000051451"/>
    </source>
</evidence>
<dbReference type="InterPro" id="IPR009339">
    <property type="entry name" value="DUF998"/>
</dbReference>
<feature type="transmembrane region" description="Helical" evidence="1">
    <location>
        <begin position="52"/>
        <end position="71"/>
    </location>
</feature>
<gene>
    <name evidence="2" type="ORF">FC89_GL001708</name>
</gene>
<reference evidence="2 3" key="1">
    <citation type="journal article" date="2015" name="Genome Announc.">
        <title>Expanding the biotechnology potential of lactobacilli through comparative genomics of 213 strains and associated genera.</title>
        <authorList>
            <person name="Sun Z."/>
            <person name="Harris H.M."/>
            <person name="McCann A."/>
            <person name="Guo C."/>
            <person name="Argimon S."/>
            <person name="Zhang W."/>
            <person name="Yang X."/>
            <person name="Jeffery I.B."/>
            <person name="Cooney J.C."/>
            <person name="Kagawa T.F."/>
            <person name="Liu W."/>
            <person name="Song Y."/>
            <person name="Salvetti E."/>
            <person name="Wrobel A."/>
            <person name="Rasinkangas P."/>
            <person name="Parkhill J."/>
            <person name="Rea M.C."/>
            <person name="O'Sullivan O."/>
            <person name="Ritari J."/>
            <person name="Douillard F.P."/>
            <person name="Paul Ross R."/>
            <person name="Yang R."/>
            <person name="Briner A.E."/>
            <person name="Felis G.E."/>
            <person name="de Vos W.M."/>
            <person name="Barrangou R."/>
            <person name="Klaenhammer T.R."/>
            <person name="Caufield P.W."/>
            <person name="Cui Y."/>
            <person name="Zhang H."/>
            <person name="O'Toole P.W."/>
        </authorList>
    </citation>
    <scope>NUCLEOTIDE SEQUENCE [LARGE SCALE GENOMIC DNA]</scope>
    <source>
        <strain evidence="2 3">DSM 18630</strain>
    </source>
</reference>
<dbReference type="GeneID" id="98319570"/>
<keyword evidence="1" id="KW-0472">Membrane</keyword>
<dbReference type="AlphaFoldDB" id="A0A0R1VRJ7"/>